<reference evidence="7 8" key="1">
    <citation type="submission" date="2023-08" db="EMBL/GenBank/DDBJ databases">
        <title>Functional and genomic diversity of the sorghum phyllosphere microbiome.</title>
        <authorList>
            <person name="Shade A."/>
        </authorList>
    </citation>
    <scope>NUCLEOTIDE SEQUENCE [LARGE SCALE GENOMIC DNA]</scope>
    <source>
        <strain evidence="7 8">SORGH_AS_0445</strain>
    </source>
</reference>
<dbReference type="InterPro" id="IPR036388">
    <property type="entry name" value="WH-like_DNA-bd_sf"/>
</dbReference>
<dbReference type="Proteomes" id="UP001249291">
    <property type="component" value="Unassembled WGS sequence"/>
</dbReference>
<keyword evidence="2" id="KW-0805">Transcription regulation</keyword>
<evidence type="ECO:0000256" key="2">
    <source>
        <dbReference type="ARBA" id="ARBA00023015"/>
    </source>
</evidence>
<dbReference type="SUPFAM" id="SSF88946">
    <property type="entry name" value="Sigma2 domain of RNA polymerase sigma factors"/>
    <property type="match status" value="1"/>
</dbReference>
<dbReference type="RefSeq" id="WP_309691991.1">
    <property type="nucleotide sequence ID" value="NZ_JAVIZQ010000001.1"/>
</dbReference>
<dbReference type="InterPro" id="IPR013325">
    <property type="entry name" value="RNA_pol_sigma_r2"/>
</dbReference>
<keyword evidence="8" id="KW-1185">Reference proteome</keyword>
<organism evidence="7 8">
    <name type="scientific">Microbacterium foliorum</name>
    <dbReference type="NCBI Taxonomy" id="104336"/>
    <lineage>
        <taxon>Bacteria</taxon>
        <taxon>Bacillati</taxon>
        <taxon>Actinomycetota</taxon>
        <taxon>Actinomycetes</taxon>
        <taxon>Micrococcales</taxon>
        <taxon>Microbacteriaceae</taxon>
        <taxon>Microbacterium</taxon>
    </lineage>
</organism>
<name>A0ABU1HT62_9MICO</name>
<evidence type="ECO:0000256" key="4">
    <source>
        <dbReference type="ARBA" id="ARBA00023125"/>
    </source>
</evidence>
<dbReference type="PANTHER" id="PTHR43133:SF8">
    <property type="entry name" value="RNA POLYMERASE SIGMA FACTOR HI_1459-RELATED"/>
    <property type="match status" value="1"/>
</dbReference>
<dbReference type="Gene3D" id="1.10.1740.10">
    <property type="match status" value="1"/>
</dbReference>
<gene>
    <name evidence="7" type="ORF">QE375_002780</name>
</gene>
<dbReference type="InterPro" id="IPR013324">
    <property type="entry name" value="RNA_pol_sigma_r3/r4-like"/>
</dbReference>
<dbReference type="PANTHER" id="PTHR43133">
    <property type="entry name" value="RNA POLYMERASE ECF-TYPE SIGMA FACTO"/>
    <property type="match status" value="1"/>
</dbReference>
<evidence type="ECO:0000256" key="1">
    <source>
        <dbReference type="ARBA" id="ARBA00010641"/>
    </source>
</evidence>
<dbReference type="InterPro" id="IPR039425">
    <property type="entry name" value="RNA_pol_sigma-70-like"/>
</dbReference>
<comment type="similarity">
    <text evidence="1">Belongs to the sigma-70 factor family. ECF subfamily.</text>
</comment>
<keyword evidence="5" id="KW-0804">Transcription</keyword>
<dbReference type="EMBL" id="JAVIZQ010000001">
    <property type="protein sequence ID" value="MDR6143226.1"/>
    <property type="molecule type" value="Genomic_DNA"/>
</dbReference>
<evidence type="ECO:0000256" key="3">
    <source>
        <dbReference type="ARBA" id="ARBA00023082"/>
    </source>
</evidence>
<evidence type="ECO:0000313" key="7">
    <source>
        <dbReference type="EMBL" id="MDR6143226.1"/>
    </source>
</evidence>
<proteinExistence type="inferred from homology"/>
<keyword evidence="4" id="KW-0238">DNA-binding</keyword>
<comment type="caution">
    <text evidence="7">The sequence shown here is derived from an EMBL/GenBank/DDBJ whole genome shotgun (WGS) entry which is preliminary data.</text>
</comment>
<dbReference type="SUPFAM" id="SSF88659">
    <property type="entry name" value="Sigma3 and sigma4 domains of RNA polymerase sigma factors"/>
    <property type="match status" value="1"/>
</dbReference>
<evidence type="ECO:0000256" key="6">
    <source>
        <dbReference type="SAM" id="MobiDB-lite"/>
    </source>
</evidence>
<keyword evidence="3" id="KW-0731">Sigma factor</keyword>
<feature type="compositionally biased region" description="Pro residues" evidence="6">
    <location>
        <begin position="380"/>
        <end position="425"/>
    </location>
</feature>
<feature type="region of interest" description="Disordered" evidence="6">
    <location>
        <begin position="1"/>
        <end position="20"/>
    </location>
</feature>
<accession>A0ABU1HT62</accession>
<dbReference type="NCBIfam" id="TIGR02937">
    <property type="entry name" value="sigma70-ECF"/>
    <property type="match status" value="1"/>
</dbReference>
<dbReference type="InterPro" id="IPR014284">
    <property type="entry name" value="RNA_pol_sigma-70_dom"/>
</dbReference>
<evidence type="ECO:0000256" key="5">
    <source>
        <dbReference type="ARBA" id="ARBA00023163"/>
    </source>
</evidence>
<feature type="compositionally biased region" description="Pro residues" evidence="6">
    <location>
        <begin position="343"/>
        <end position="362"/>
    </location>
</feature>
<feature type="compositionally biased region" description="Low complexity" evidence="6">
    <location>
        <begin position="363"/>
        <end position="372"/>
    </location>
</feature>
<dbReference type="Gene3D" id="1.10.10.10">
    <property type="entry name" value="Winged helix-like DNA-binding domain superfamily/Winged helix DNA-binding domain"/>
    <property type="match status" value="1"/>
</dbReference>
<protein>
    <submittedName>
        <fullName evidence="7">RNA polymerase sigma factor (Sigma-70 family)</fullName>
    </submittedName>
</protein>
<sequence length="614" mass="63874">MSLTADPSTDTRSDAELADATRNGDAQAFAVLWQRHAEAGLRAARAVTRSIDPDDLVSEAFTKTFSAMQNGGGPTDGFRAYLYAAIRNAAATWGGKQKDIPIEFIEEIPDEAPDAIEQLSDRAMLAAAFKNLPENHRTLLWYLEVEGMKPREIAPLMGLTPNAVSALALRARDGFRHAWLDALIADPSRPEECRWACGRLVRRTRRPVSRHERPRLETHLEGCAGCTIIARDIDTASSKLRAVLLPLALGSAGAAAFAALEPGAAASAAVVGPSAVLRSRRVLTLGVAAGSAVALAATVAVAIAAPWTQPAPGTDRSEASGPVAHPVDPIPGTPSATPVGTSPTPPPVPPLVPAPMEPPPEPVLETTPLTSTDRAVPETKSPPPPAPPAVDSPAATPPAQTPPAQTPPAQKPQVETPPPQKPPVEIPYAFSLEPAGWDTSNPLAVSAHGTGIPGSTVAMLDELGAVLAEVPVDDEGVFEISVAGDDLRQGMTLTAQHTSPTGDVDLSEPLGPLAFPVPVISGGPSRIHLDGADADADGERDDALVSLEGIPGGWVQVAVDGVVNPHLIAIDEVTSDDYIPDIHLGFHLLTLRYVDVESGLIGPGAEYAVVVTPG</sequence>
<feature type="region of interest" description="Disordered" evidence="6">
    <location>
        <begin position="310"/>
        <end position="426"/>
    </location>
</feature>
<feature type="compositionally biased region" description="Low complexity" evidence="6">
    <location>
        <begin position="333"/>
        <end position="342"/>
    </location>
</feature>
<evidence type="ECO:0000313" key="8">
    <source>
        <dbReference type="Proteomes" id="UP001249291"/>
    </source>
</evidence>
<dbReference type="PRINTS" id="PR01217">
    <property type="entry name" value="PRICHEXTENSN"/>
</dbReference>